<sequence>MGKVHPVSHYSCKETGVSSSEPHERQKPGRGAPLPHTLLPFSSPAISKYTIKNPGKSNTNRIDMPGVADYAEKAASDIAVRWADGFYIDKKRSALTAERFH</sequence>
<evidence type="ECO:0000313" key="2">
    <source>
        <dbReference type="EMBL" id="MBE6833090.1"/>
    </source>
</evidence>
<dbReference type="Proteomes" id="UP000754750">
    <property type="component" value="Unassembled WGS sequence"/>
</dbReference>
<dbReference type="EMBL" id="SVNY01000002">
    <property type="protein sequence ID" value="MBE6833090.1"/>
    <property type="molecule type" value="Genomic_DNA"/>
</dbReference>
<feature type="region of interest" description="Disordered" evidence="1">
    <location>
        <begin position="1"/>
        <end position="41"/>
    </location>
</feature>
<name>A0A928KR84_9FIRM</name>
<accession>A0A928KR84</accession>
<dbReference type="RefSeq" id="WP_326840180.1">
    <property type="nucleotide sequence ID" value="NZ_JBKWRC010000001.1"/>
</dbReference>
<evidence type="ECO:0000256" key="1">
    <source>
        <dbReference type="SAM" id="MobiDB-lite"/>
    </source>
</evidence>
<gene>
    <name evidence="2" type="ORF">E7512_05825</name>
</gene>
<evidence type="ECO:0000313" key="3">
    <source>
        <dbReference type="Proteomes" id="UP000754750"/>
    </source>
</evidence>
<organism evidence="2 3">
    <name type="scientific">Faecalispora sporosphaeroides</name>
    <dbReference type="NCBI Taxonomy" id="1549"/>
    <lineage>
        <taxon>Bacteria</taxon>
        <taxon>Bacillati</taxon>
        <taxon>Bacillota</taxon>
        <taxon>Clostridia</taxon>
        <taxon>Eubacteriales</taxon>
        <taxon>Oscillospiraceae</taxon>
        <taxon>Faecalispora</taxon>
    </lineage>
</organism>
<proteinExistence type="predicted"/>
<comment type="caution">
    <text evidence="2">The sequence shown here is derived from an EMBL/GenBank/DDBJ whole genome shotgun (WGS) entry which is preliminary data.</text>
</comment>
<dbReference type="AlphaFoldDB" id="A0A928KR84"/>
<reference evidence="2" key="1">
    <citation type="submission" date="2019-04" db="EMBL/GenBank/DDBJ databases">
        <title>Evolution of Biomass-Degrading Anaerobic Consortia Revealed by Metagenomics.</title>
        <authorList>
            <person name="Peng X."/>
        </authorList>
    </citation>
    <scope>NUCLEOTIDE SEQUENCE</scope>
    <source>
        <strain evidence="2">SIG551</strain>
    </source>
</reference>
<protein>
    <submittedName>
        <fullName evidence="2">Uncharacterized protein</fullName>
    </submittedName>
</protein>